<protein>
    <submittedName>
        <fullName evidence="1">Uncharacterized protein</fullName>
    </submittedName>
</protein>
<dbReference type="Proteomes" id="UP000323565">
    <property type="component" value="Chromosome"/>
</dbReference>
<keyword evidence="2" id="KW-1185">Reference proteome</keyword>
<name>A0ABX5Z6S5_9MICO</name>
<organism evidence="1 2">
    <name type="scientific">Dermacoccus abyssi</name>
    <dbReference type="NCBI Taxonomy" id="322596"/>
    <lineage>
        <taxon>Bacteria</taxon>
        <taxon>Bacillati</taxon>
        <taxon>Actinomycetota</taxon>
        <taxon>Actinomycetes</taxon>
        <taxon>Micrococcales</taxon>
        <taxon>Dermacoccaceae</taxon>
        <taxon>Dermacoccus</taxon>
    </lineage>
</organism>
<proteinExistence type="predicted"/>
<accession>A0ABX5Z6S5</accession>
<reference evidence="1 2" key="1">
    <citation type="submission" date="2019-08" db="EMBL/GenBank/DDBJ databases">
        <title>Dermacoccus abyssi strain HZAU 226, whole genome Nanopore sequencing project.</title>
        <authorList>
            <person name="Guo A."/>
            <person name="Zhang X."/>
            <person name="Ruan Y."/>
            <person name="Liu W."/>
            <person name="Chen Q."/>
            <person name="Gu L."/>
        </authorList>
    </citation>
    <scope>NUCLEOTIDE SEQUENCE [LARGE SCALE GENOMIC DNA]</scope>
    <source>
        <strain evidence="1 2">HZAU 226</strain>
    </source>
</reference>
<evidence type="ECO:0000313" key="2">
    <source>
        <dbReference type="Proteomes" id="UP000323565"/>
    </source>
</evidence>
<sequence>MGKRIAYTEFPGTEVGVPKEYHLALQYVLKQRGGWQAWWAPAEVDHLEIELNFRHRKRAGVVVRRIEPKGLPPHILASLTRFPDTVWPVDDRIELARSDLAVLLQRVAERMGLDAPPELPPWGEIAAYIRALR</sequence>
<dbReference type="EMBL" id="CP043031">
    <property type="protein sequence ID" value="QEH92343.1"/>
    <property type="molecule type" value="Genomic_DNA"/>
</dbReference>
<gene>
    <name evidence="1" type="ORF">FV141_01405</name>
</gene>
<evidence type="ECO:0000313" key="1">
    <source>
        <dbReference type="EMBL" id="QEH92343.1"/>
    </source>
</evidence>